<protein>
    <submittedName>
        <fullName evidence="1">Uncharacterized protein</fullName>
    </submittedName>
</protein>
<dbReference type="OrthoDB" id="1273118at2"/>
<evidence type="ECO:0000313" key="2">
    <source>
        <dbReference type="Proteomes" id="UP000008461"/>
    </source>
</evidence>
<dbReference type="Proteomes" id="UP000008461">
    <property type="component" value="Chromosome"/>
</dbReference>
<keyword evidence="2" id="KW-1185">Reference proteome</keyword>
<dbReference type="RefSeq" id="WP_013764495.1">
    <property type="nucleotide sequence ID" value="NC_015510.1"/>
</dbReference>
<reference key="2">
    <citation type="submission" date="2011-04" db="EMBL/GenBank/DDBJ databases">
        <title>Complete sequence of chromosome of Haliscomenobacter hydrossis DSM 1100.</title>
        <authorList>
            <consortium name="US DOE Joint Genome Institute (JGI-PGF)"/>
            <person name="Lucas S."/>
            <person name="Han J."/>
            <person name="Lapidus A."/>
            <person name="Bruce D."/>
            <person name="Goodwin L."/>
            <person name="Pitluck S."/>
            <person name="Peters L."/>
            <person name="Kyrpides N."/>
            <person name="Mavromatis K."/>
            <person name="Ivanova N."/>
            <person name="Ovchinnikova G."/>
            <person name="Pagani I."/>
            <person name="Daligault H."/>
            <person name="Detter J.C."/>
            <person name="Han C."/>
            <person name="Land M."/>
            <person name="Hauser L."/>
            <person name="Markowitz V."/>
            <person name="Cheng J.-F."/>
            <person name="Hugenholtz P."/>
            <person name="Woyke T."/>
            <person name="Wu D."/>
            <person name="Verbarg S."/>
            <person name="Frueling A."/>
            <person name="Brambilla E."/>
            <person name="Klenk H.-P."/>
            <person name="Eisen J.A."/>
        </authorList>
    </citation>
    <scope>NUCLEOTIDE SEQUENCE</scope>
    <source>
        <strain>DSM 1100</strain>
    </source>
</reference>
<dbReference type="HOGENOM" id="CLU_1052773_0_0_10"/>
<reference evidence="1 2" key="1">
    <citation type="journal article" date="2011" name="Stand. Genomic Sci.">
        <title>Complete genome sequence of Haliscomenobacter hydrossis type strain (O).</title>
        <authorList>
            <consortium name="US DOE Joint Genome Institute (JGI-PGF)"/>
            <person name="Daligault H."/>
            <person name="Lapidus A."/>
            <person name="Zeytun A."/>
            <person name="Nolan M."/>
            <person name="Lucas S."/>
            <person name="Del Rio T.G."/>
            <person name="Tice H."/>
            <person name="Cheng J.F."/>
            <person name="Tapia R."/>
            <person name="Han C."/>
            <person name="Goodwin L."/>
            <person name="Pitluck S."/>
            <person name="Liolios K."/>
            <person name="Pagani I."/>
            <person name="Ivanova N."/>
            <person name="Huntemann M."/>
            <person name="Mavromatis K."/>
            <person name="Mikhailova N."/>
            <person name="Pati A."/>
            <person name="Chen A."/>
            <person name="Palaniappan K."/>
            <person name="Land M."/>
            <person name="Hauser L."/>
            <person name="Brambilla E.M."/>
            <person name="Rohde M."/>
            <person name="Verbarg S."/>
            <person name="Goker M."/>
            <person name="Bristow J."/>
            <person name="Eisen J.A."/>
            <person name="Markowitz V."/>
            <person name="Hugenholtz P."/>
            <person name="Kyrpides N.C."/>
            <person name="Klenk H.P."/>
            <person name="Woyke T."/>
        </authorList>
    </citation>
    <scope>NUCLEOTIDE SEQUENCE [LARGE SCALE GENOMIC DNA]</scope>
    <source>
        <strain evidence="2">ATCC 27775 / DSM 1100 / LMG 10767 / O</strain>
    </source>
</reference>
<gene>
    <name evidence="1" type="ordered locus">Halhy_2057</name>
</gene>
<organism evidence="1 2">
    <name type="scientific">Haliscomenobacter hydrossis (strain ATCC 27775 / DSM 1100 / LMG 10767 / O)</name>
    <dbReference type="NCBI Taxonomy" id="760192"/>
    <lineage>
        <taxon>Bacteria</taxon>
        <taxon>Pseudomonadati</taxon>
        <taxon>Bacteroidota</taxon>
        <taxon>Saprospiria</taxon>
        <taxon>Saprospirales</taxon>
        <taxon>Haliscomenobacteraceae</taxon>
        <taxon>Haliscomenobacter</taxon>
    </lineage>
</organism>
<dbReference type="KEGG" id="hhy:Halhy_2057"/>
<dbReference type="STRING" id="760192.Halhy_2057"/>
<name>F4KQF3_HALH1</name>
<proteinExistence type="predicted"/>
<dbReference type="EMBL" id="CP002691">
    <property type="protein sequence ID" value="AEE49942.1"/>
    <property type="molecule type" value="Genomic_DNA"/>
</dbReference>
<sequence length="264" mass="30375">MTTPLTKPTLVFIFFLQSILLFAQNNSILGRWHHSAAPEFFIQVDSLGYFTFNPEMDLFSGKTYKYTIYKDGGYYDGIEVDSLFRGRIQLERNFMVYYGFQDREGIEDRIDEVNLFYKVGAKPEDLDFSKEPKTIITLPEGFRGKFCIAYHQPDGKLFEIDAQGNTRLQLDESGYLGTTLPADPFRMAKGNEVLRYQNATQNLLVLDSNHAEKVDLSIPPQTICVYVQGFNKLGRQMLNQKVGKTIKGNVVYYVVDTYENLLKR</sequence>
<evidence type="ECO:0000313" key="1">
    <source>
        <dbReference type="EMBL" id="AEE49942.1"/>
    </source>
</evidence>
<dbReference type="AlphaFoldDB" id="F4KQF3"/>
<accession>F4KQF3</accession>